<dbReference type="CDD" id="cd01392">
    <property type="entry name" value="HTH_LacI"/>
    <property type="match status" value="1"/>
</dbReference>
<name>A0A544W0W2_9MYCO</name>
<dbReference type="EMBL" id="VIFX01000017">
    <property type="protein sequence ID" value="TQR85877.1"/>
    <property type="molecule type" value="Genomic_DNA"/>
</dbReference>
<dbReference type="PANTHER" id="PTHR30146">
    <property type="entry name" value="LACI-RELATED TRANSCRIPTIONAL REPRESSOR"/>
    <property type="match status" value="1"/>
</dbReference>
<comment type="caution">
    <text evidence="6">The sequence shown here is derived from an EMBL/GenBank/DDBJ whole genome shotgun (WGS) entry which is preliminary data.</text>
</comment>
<evidence type="ECO:0000313" key="7">
    <source>
        <dbReference type="Proteomes" id="UP000315759"/>
    </source>
</evidence>
<keyword evidence="4" id="KW-0804">Transcription</keyword>
<feature type="domain" description="HTH lacI-type" evidence="5">
    <location>
        <begin position="2"/>
        <end position="56"/>
    </location>
</feature>
<keyword evidence="1" id="KW-0678">Repressor</keyword>
<dbReference type="PANTHER" id="PTHR30146:SF148">
    <property type="entry name" value="HTH-TYPE TRANSCRIPTIONAL REPRESSOR PURR-RELATED"/>
    <property type="match status" value="1"/>
</dbReference>
<proteinExistence type="predicted"/>
<evidence type="ECO:0000256" key="2">
    <source>
        <dbReference type="ARBA" id="ARBA00023015"/>
    </source>
</evidence>
<sequence length="335" mass="36250">MSTIKDVARLAGVSVATVSHVLNGTRFVSVPTRERVEQAVATLGYVSNSAAASLRSGRTQTFGLVMSAVMNPYFNEVVTSIERATVASGYSLLLADHRDEAELEYRSVLNLGTHKVDGLLLQPSADPSRAVEFLQERSVPTVFVDRFDTSGGADGYDFAGTENHYATVEVVGHLIEHGHRRVGMVSGQAGSSTTEERIAGYRAALDAAGLPHDPALIEPGHSDEKLAERATHRLLDLDDPPTALFSGNNRMTIGIMQALRTRGIVPPEGIALGVFDDFPWADLFLPRLTCAAQRADEIGAASVDLLLRRIAEPDRPAETVRFPTDFRRRNSCGCH</sequence>
<evidence type="ECO:0000256" key="1">
    <source>
        <dbReference type="ARBA" id="ARBA00022491"/>
    </source>
</evidence>
<dbReference type="Pfam" id="PF00532">
    <property type="entry name" value="Peripla_BP_1"/>
    <property type="match status" value="1"/>
</dbReference>
<accession>A0A544W0W2</accession>
<organism evidence="6 7">
    <name type="scientific">Mycolicibacterium hodleri</name>
    <dbReference type="NCBI Taxonomy" id="49897"/>
    <lineage>
        <taxon>Bacteria</taxon>
        <taxon>Bacillati</taxon>
        <taxon>Actinomycetota</taxon>
        <taxon>Actinomycetes</taxon>
        <taxon>Mycobacteriales</taxon>
        <taxon>Mycobacteriaceae</taxon>
        <taxon>Mycolicibacterium</taxon>
    </lineage>
</organism>
<reference evidence="6 7" key="1">
    <citation type="submission" date="2018-10" db="EMBL/GenBank/DDBJ databases">
        <title>Draft genome of Mycobacterium hodleri strain B.</title>
        <authorList>
            <person name="Amande T.J."/>
            <person name="Mcgenity T.J."/>
        </authorList>
    </citation>
    <scope>NUCLEOTIDE SEQUENCE [LARGE SCALE GENOMIC DNA]</scope>
    <source>
        <strain evidence="6 7">B</strain>
    </source>
</reference>
<gene>
    <name evidence="6" type="ORF">D8S82_14895</name>
</gene>
<evidence type="ECO:0000256" key="3">
    <source>
        <dbReference type="ARBA" id="ARBA00023125"/>
    </source>
</evidence>
<protein>
    <submittedName>
        <fullName evidence="6">LacI family transcriptional regulator</fullName>
    </submittedName>
</protein>
<dbReference type="Gene3D" id="1.10.260.40">
    <property type="entry name" value="lambda repressor-like DNA-binding domains"/>
    <property type="match status" value="1"/>
</dbReference>
<dbReference type="PRINTS" id="PR00036">
    <property type="entry name" value="HTHLACI"/>
</dbReference>
<dbReference type="PROSITE" id="PS50932">
    <property type="entry name" value="HTH_LACI_2"/>
    <property type="match status" value="1"/>
</dbReference>
<evidence type="ECO:0000259" key="5">
    <source>
        <dbReference type="PROSITE" id="PS50932"/>
    </source>
</evidence>
<dbReference type="Proteomes" id="UP000315759">
    <property type="component" value="Unassembled WGS sequence"/>
</dbReference>
<keyword evidence="3" id="KW-0238">DNA-binding</keyword>
<keyword evidence="2" id="KW-0805">Transcription regulation</keyword>
<dbReference type="InterPro" id="IPR028082">
    <property type="entry name" value="Peripla_BP_I"/>
</dbReference>
<dbReference type="SUPFAM" id="SSF47413">
    <property type="entry name" value="lambda repressor-like DNA-binding domains"/>
    <property type="match status" value="1"/>
</dbReference>
<dbReference type="CDD" id="cd06267">
    <property type="entry name" value="PBP1_LacI_sugar_binding-like"/>
    <property type="match status" value="1"/>
</dbReference>
<evidence type="ECO:0000313" key="6">
    <source>
        <dbReference type="EMBL" id="TQR85877.1"/>
    </source>
</evidence>
<dbReference type="SUPFAM" id="SSF53822">
    <property type="entry name" value="Periplasmic binding protein-like I"/>
    <property type="match status" value="1"/>
</dbReference>
<dbReference type="InterPro" id="IPR010982">
    <property type="entry name" value="Lambda_DNA-bd_dom_sf"/>
</dbReference>
<dbReference type="InterPro" id="IPR000843">
    <property type="entry name" value="HTH_LacI"/>
</dbReference>
<dbReference type="Pfam" id="PF00356">
    <property type="entry name" value="LacI"/>
    <property type="match status" value="1"/>
</dbReference>
<dbReference type="AlphaFoldDB" id="A0A544W0W2"/>
<dbReference type="Gene3D" id="3.40.50.2300">
    <property type="match status" value="2"/>
</dbReference>
<evidence type="ECO:0000256" key="4">
    <source>
        <dbReference type="ARBA" id="ARBA00023163"/>
    </source>
</evidence>
<dbReference type="PROSITE" id="PS00356">
    <property type="entry name" value="HTH_LACI_1"/>
    <property type="match status" value="1"/>
</dbReference>
<dbReference type="SMART" id="SM00354">
    <property type="entry name" value="HTH_LACI"/>
    <property type="match status" value="1"/>
</dbReference>
<dbReference type="GO" id="GO:0000976">
    <property type="term" value="F:transcription cis-regulatory region binding"/>
    <property type="evidence" value="ECO:0007669"/>
    <property type="project" value="TreeGrafter"/>
</dbReference>
<dbReference type="GO" id="GO:0003700">
    <property type="term" value="F:DNA-binding transcription factor activity"/>
    <property type="evidence" value="ECO:0007669"/>
    <property type="project" value="TreeGrafter"/>
</dbReference>
<dbReference type="InterPro" id="IPR001761">
    <property type="entry name" value="Peripla_BP/Lac1_sug-bd_dom"/>
</dbReference>
<keyword evidence="7" id="KW-1185">Reference proteome</keyword>